<proteinExistence type="inferred from homology"/>
<evidence type="ECO:0000256" key="6">
    <source>
        <dbReference type="HAMAP-Rule" id="MF_01894"/>
    </source>
</evidence>
<dbReference type="EMBL" id="JAUCBP010000007">
    <property type="protein sequence ID" value="MDM7860657.1"/>
    <property type="molecule type" value="Genomic_DNA"/>
</dbReference>
<dbReference type="Gene3D" id="3.40.50.300">
    <property type="entry name" value="P-loop containing nucleotide triphosphate hydrolases"/>
    <property type="match status" value="2"/>
</dbReference>
<evidence type="ECO:0000313" key="9">
    <source>
        <dbReference type="Proteomes" id="UP001234343"/>
    </source>
</evidence>
<dbReference type="InterPro" id="IPR024704">
    <property type="entry name" value="SMC"/>
</dbReference>
<feature type="coiled-coil region" evidence="6">
    <location>
        <begin position="424"/>
        <end position="500"/>
    </location>
</feature>
<dbReference type="SUPFAM" id="SSF57997">
    <property type="entry name" value="Tropomyosin"/>
    <property type="match status" value="1"/>
</dbReference>
<dbReference type="PIRSF" id="PIRSF005719">
    <property type="entry name" value="SMC"/>
    <property type="match status" value="1"/>
</dbReference>
<dbReference type="RefSeq" id="WP_289364947.1">
    <property type="nucleotide sequence ID" value="NZ_JAUCBP010000007.1"/>
</dbReference>
<feature type="coiled-coil region" evidence="6">
    <location>
        <begin position="856"/>
        <end position="904"/>
    </location>
</feature>
<feature type="coiled-coil region" evidence="6">
    <location>
        <begin position="967"/>
        <end position="997"/>
    </location>
</feature>
<dbReference type="NCBIfam" id="TIGR02168">
    <property type="entry name" value="SMC_prok_B"/>
    <property type="match status" value="1"/>
</dbReference>
<comment type="subcellular location">
    <subcellularLocation>
        <location evidence="6">Cytoplasm</location>
    </subcellularLocation>
</comment>
<reference evidence="8 9" key="1">
    <citation type="submission" date="2023-06" db="EMBL/GenBank/DDBJ databases">
        <title>Alteromonas sp. ASW11-36 isolated from intertidal sand.</title>
        <authorList>
            <person name="Li Y."/>
        </authorList>
    </citation>
    <scope>NUCLEOTIDE SEQUENCE [LARGE SCALE GENOMIC DNA]</scope>
    <source>
        <strain evidence="8 9">ASW11-36</strain>
    </source>
</reference>
<dbReference type="Pfam" id="PF02463">
    <property type="entry name" value="SMC_N"/>
    <property type="match status" value="2"/>
</dbReference>
<comment type="similarity">
    <text evidence="6">Belongs to the SMC family.</text>
</comment>
<keyword evidence="3 6" id="KW-0067">ATP-binding</keyword>
<comment type="function">
    <text evidence="6">Required for chromosome condensation and partitioning.</text>
</comment>
<protein>
    <recommendedName>
        <fullName evidence="6">Chromosome partition protein Smc</fullName>
    </recommendedName>
</protein>
<gene>
    <name evidence="6 8" type="primary">smc</name>
    <name evidence="8" type="ORF">QTP81_08620</name>
</gene>
<keyword evidence="2 6" id="KW-0547">Nucleotide-binding</keyword>
<evidence type="ECO:0000313" key="8">
    <source>
        <dbReference type="EMBL" id="MDM7860657.1"/>
    </source>
</evidence>
<dbReference type="InterPro" id="IPR017920">
    <property type="entry name" value="COMM"/>
</dbReference>
<name>A0ABT7SYN8_9ALTE</name>
<feature type="binding site" evidence="6">
    <location>
        <begin position="32"/>
        <end position="39"/>
    </location>
    <ligand>
        <name>ATP</name>
        <dbReference type="ChEBI" id="CHEBI:30616"/>
    </ligand>
</feature>
<keyword evidence="1 6" id="KW-0963">Cytoplasm</keyword>
<dbReference type="CDD" id="cd03278">
    <property type="entry name" value="ABC_SMC_barmotin"/>
    <property type="match status" value="2"/>
</dbReference>
<accession>A0ABT7SYN8</accession>
<sequence length="1152" mass="130770">MRLKRIKLAGFKSFVDATSIPFPGEMTAIVGPNGCGKSNVIDAVRWVLGESSAKNLRGDAMTDVIFNGSSARKPVSQCSVELVFDNTSNRLQGEFAKYNELAVKRIVTRDAQSTYLLNGTKCRRRDVTDIFLGTGLGPRSYAIIEQGMISRLIESKPQELRVFIEEAAGISKYKERRRETENRIRHTRENLERLADVRSELGTQLDKLQRQAAAARRYKELKAKERRLKAELAAIRWLAHSEKVTALQHQIDEGEVQVEALVSQQRGDERKLIEQRQQQFESKQRLDELQQQLFDVSTEIARLEQNQKYVTERTAQVEQESKALATQREHVEQQVQDASAALEEALAAREALAPELAICQEQLLEASQQREDAELALTDFARQFRQQEQDYMQLKSQSQSCHSQIQSTMSMQLRTQQRLSEIEMELTQEGSDQLHEQLATLQEQLLIAEQQLDEAKDSYQQRQDELVQQNAIRQQYQQAVNEALQNVQRLSAEHAALEALQHSETATEDESLLKLSQLWQVLDIEQGYEGLFDLAIAQLQNAYVVSNEESIQPQWSEQQGLQLLLRDQWSTNKVPGTLASLCVNASVPNILNTIYFAENEAQLKKLRSELQPGASLVTFNGVEYMLDSMKFGVAKQQGKAVRAARAVELTEQIALGEEGFEQAQQALAEVDETIARLQQQLNDADQQKQHTQQAHYQLQNKVGMLELQMEQSEARRHKLLNDQQEQQTLLSKEQTQLEELSARVEAIEEQLLEFESQQLHYEERREAFERTLATSRASVEALTQQKHQHDLNMQQLQGQVGTLQQRRESHKSLFTDLNQRLAKLHNELNELRSPQSDSAERVAELLAKREEISLLRDQQADQLADVERVINDAQKDSQGLTERLQQRRSQLESLKLEAQGYQVRATAVLEQLEEADQNLKTTLEGLPDDTEDQAWQQELEKTTNSISRLGAVNLAAVDEFEVQSERKQHLDAQYDDLNAALETLEEAIRKIDKETKTRFRHTFDQVNGDLKQLFPKVFGGGSAYLDLTDDDLLETGVTIMARPPGKKNSTIHLLSGGEKALTALSLVFAIFRLNPAPFCLLDEVDAPLDDANVERFCRLVSEMSQTVQFIYITHNKIAMEMAEHLTGVTMAEPGVSRMVAVDVEEAVAIANS</sequence>
<organism evidence="8 9">
    <name type="scientific">Alteromonas arenosi</name>
    <dbReference type="NCBI Taxonomy" id="3055817"/>
    <lineage>
        <taxon>Bacteria</taxon>
        <taxon>Pseudomonadati</taxon>
        <taxon>Pseudomonadota</taxon>
        <taxon>Gammaproteobacteria</taxon>
        <taxon>Alteromonadales</taxon>
        <taxon>Alteromonadaceae</taxon>
        <taxon>Alteromonas/Salinimonas group</taxon>
        <taxon>Alteromonas</taxon>
    </lineage>
</organism>
<comment type="caution">
    <text evidence="8">The sequence shown here is derived from an EMBL/GenBank/DDBJ whole genome shotgun (WGS) entry which is preliminary data.</text>
</comment>
<evidence type="ECO:0000256" key="3">
    <source>
        <dbReference type="ARBA" id="ARBA00022840"/>
    </source>
</evidence>
<dbReference type="Proteomes" id="UP001234343">
    <property type="component" value="Unassembled WGS sequence"/>
</dbReference>
<dbReference type="InterPro" id="IPR027417">
    <property type="entry name" value="P-loop_NTPase"/>
</dbReference>
<keyword evidence="9" id="KW-1185">Reference proteome</keyword>
<feature type="coiled-coil region" evidence="6">
    <location>
        <begin position="170"/>
        <end position="231"/>
    </location>
</feature>
<dbReference type="HAMAP" id="MF_01894">
    <property type="entry name" value="Smc_prok"/>
    <property type="match status" value="1"/>
</dbReference>
<evidence type="ECO:0000256" key="1">
    <source>
        <dbReference type="ARBA" id="ARBA00022490"/>
    </source>
</evidence>
<evidence type="ECO:0000259" key="7">
    <source>
        <dbReference type="PROSITE" id="PS51269"/>
    </source>
</evidence>
<feature type="coiled-coil region" evidence="6">
    <location>
        <begin position="660"/>
        <end position="799"/>
    </location>
</feature>
<dbReference type="InterPro" id="IPR011890">
    <property type="entry name" value="SMC_prok"/>
</dbReference>
<keyword evidence="5 6" id="KW-0238">DNA-binding</keyword>
<comment type="subunit">
    <text evidence="6">Homodimer.</text>
</comment>
<dbReference type="PANTHER" id="PTHR43977">
    <property type="entry name" value="STRUCTURAL MAINTENANCE OF CHROMOSOMES PROTEIN 3"/>
    <property type="match status" value="1"/>
</dbReference>
<keyword evidence="4 6" id="KW-0175">Coiled coil</keyword>
<dbReference type="PROSITE" id="PS51269">
    <property type="entry name" value="COMM"/>
    <property type="match status" value="1"/>
</dbReference>
<evidence type="ECO:0000256" key="2">
    <source>
        <dbReference type="ARBA" id="ARBA00022741"/>
    </source>
</evidence>
<feature type="domain" description="COMM" evidence="7">
    <location>
        <begin position="376"/>
        <end position="449"/>
    </location>
</feature>
<dbReference type="SUPFAM" id="SSF52540">
    <property type="entry name" value="P-loop containing nucleoside triphosphate hydrolases"/>
    <property type="match status" value="1"/>
</dbReference>
<evidence type="ECO:0000256" key="4">
    <source>
        <dbReference type="ARBA" id="ARBA00023054"/>
    </source>
</evidence>
<evidence type="ECO:0000256" key="5">
    <source>
        <dbReference type="ARBA" id="ARBA00023125"/>
    </source>
</evidence>
<feature type="coiled-coil region" evidence="6">
    <location>
        <begin position="272"/>
        <end position="376"/>
    </location>
</feature>
<comment type="domain">
    <text evidence="6">Contains large globular domains required for ATP hydrolysis at each terminus and a third globular domain forming a flexible hinge near the middle of the molecule. These domains are separated by coiled-coil structures.</text>
</comment>
<dbReference type="InterPro" id="IPR003395">
    <property type="entry name" value="RecF/RecN/SMC_N"/>
</dbReference>